<dbReference type="InterPro" id="IPR010432">
    <property type="entry name" value="RDD"/>
</dbReference>
<evidence type="ECO:0000256" key="5">
    <source>
        <dbReference type="SAM" id="Phobius"/>
    </source>
</evidence>
<comment type="caution">
    <text evidence="7">The sequence shown here is derived from an EMBL/GenBank/DDBJ whole genome shotgun (WGS) entry which is preliminary data.</text>
</comment>
<dbReference type="eggNOG" id="COG1714">
    <property type="taxonomic scope" value="Bacteria"/>
</dbReference>
<dbReference type="PATRIC" id="fig|1121015.4.peg.870"/>
<evidence type="ECO:0000256" key="1">
    <source>
        <dbReference type="ARBA" id="ARBA00004141"/>
    </source>
</evidence>
<feature type="domain" description="RDD" evidence="6">
    <location>
        <begin position="27"/>
        <end position="149"/>
    </location>
</feature>
<feature type="transmembrane region" description="Helical" evidence="5">
    <location>
        <begin position="64"/>
        <end position="84"/>
    </location>
</feature>
<dbReference type="PANTHER" id="PTHR38480:SF1">
    <property type="entry name" value="SLR0254 PROTEIN"/>
    <property type="match status" value="1"/>
</dbReference>
<dbReference type="AlphaFoldDB" id="A0A091AV19"/>
<gene>
    <name evidence="7" type="ORF">N789_06900</name>
</gene>
<keyword evidence="3 5" id="KW-1133">Transmembrane helix</keyword>
<sequence length="232" mass="25248">MANPLPRLDTLREVETPEGVALTLRAAGPVPRAVAWLMDLAIRLAILWVLAIITALLGEAGTGVYLVLLFLIFWAYPIAFELLWHGQTPGKRAMGLRVIRDNGAPIGWIPSIVRNLLRTADMFPFLYGFGLASTLIDAHARRLGDIVAGTLVVHVDAEGMTRGAPTVPPLPPPLPLLPEEQSALVSFAERAPLITRERQVELANLLEPLSGQGGFAGLQRVFGYANWLLGRR</sequence>
<evidence type="ECO:0000313" key="7">
    <source>
        <dbReference type="EMBL" id="KFN44138.1"/>
    </source>
</evidence>
<accession>A0A091AV19</accession>
<protein>
    <recommendedName>
        <fullName evidence="6">RDD domain-containing protein</fullName>
    </recommendedName>
</protein>
<dbReference type="RefSeq" id="WP_022969450.1">
    <property type="nucleotide sequence ID" value="NZ_ATVD01000003.1"/>
</dbReference>
<dbReference type="Pfam" id="PF06271">
    <property type="entry name" value="RDD"/>
    <property type="match status" value="1"/>
</dbReference>
<proteinExistence type="predicted"/>
<feature type="transmembrane region" description="Helical" evidence="5">
    <location>
        <begin position="40"/>
        <end position="58"/>
    </location>
</feature>
<organism evidence="7 8">
    <name type="scientific">Arenimonas oryziterrae DSM 21050 = YC6267</name>
    <dbReference type="NCBI Taxonomy" id="1121015"/>
    <lineage>
        <taxon>Bacteria</taxon>
        <taxon>Pseudomonadati</taxon>
        <taxon>Pseudomonadota</taxon>
        <taxon>Gammaproteobacteria</taxon>
        <taxon>Lysobacterales</taxon>
        <taxon>Lysobacteraceae</taxon>
        <taxon>Arenimonas</taxon>
    </lineage>
</organism>
<dbReference type="GO" id="GO:0016020">
    <property type="term" value="C:membrane"/>
    <property type="evidence" value="ECO:0007669"/>
    <property type="project" value="UniProtKB-SubCell"/>
</dbReference>
<evidence type="ECO:0000256" key="2">
    <source>
        <dbReference type="ARBA" id="ARBA00022692"/>
    </source>
</evidence>
<keyword evidence="2 5" id="KW-0812">Transmembrane</keyword>
<keyword evidence="4 5" id="KW-0472">Membrane</keyword>
<dbReference type="PANTHER" id="PTHR38480">
    <property type="entry name" value="SLR0254 PROTEIN"/>
    <property type="match status" value="1"/>
</dbReference>
<comment type="subcellular location">
    <subcellularLocation>
        <location evidence="1">Membrane</location>
        <topology evidence="1">Multi-pass membrane protein</topology>
    </subcellularLocation>
</comment>
<evidence type="ECO:0000313" key="8">
    <source>
        <dbReference type="Proteomes" id="UP000029385"/>
    </source>
</evidence>
<dbReference type="STRING" id="1121015.GCA_000420545_01832"/>
<name>A0A091AV19_9GAMM</name>
<evidence type="ECO:0000256" key="3">
    <source>
        <dbReference type="ARBA" id="ARBA00022989"/>
    </source>
</evidence>
<evidence type="ECO:0000259" key="6">
    <source>
        <dbReference type="Pfam" id="PF06271"/>
    </source>
</evidence>
<keyword evidence="8" id="KW-1185">Reference proteome</keyword>
<dbReference type="Proteomes" id="UP000029385">
    <property type="component" value="Unassembled WGS sequence"/>
</dbReference>
<evidence type="ECO:0000256" key="4">
    <source>
        <dbReference type="ARBA" id="ARBA00023136"/>
    </source>
</evidence>
<dbReference type="OrthoDB" id="9787732at2"/>
<reference evidence="7 8" key="1">
    <citation type="submission" date="2013-09" db="EMBL/GenBank/DDBJ databases">
        <title>Genome sequencing of Arenimonas oryziterrae.</title>
        <authorList>
            <person name="Chen F."/>
            <person name="Wang G."/>
        </authorList>
    </citation>
    <scope>NUCLEOTIDE SEQUENCE [LARGE SCALE GENOMIC DNA]</scope>
    <source>
        <strain evidence="7 8">YC6267</strain>
    </source>
</reference>
<dbReference type="EMBL" id="AVCI01000003">
    <property type="protein sequence ID" value="KFN44138.1"/>
    <property type="molecule type" value="Genomic_DNA"/>
</dbReference>